<keyword evidence="2" id="KW-1185">Reference proteome</keyword>
<dbReference type="EnsemblMetazoa" id="XM_029492421.1">
    <property type="protein sequence ID" value="XP_029348281.1"/>
    <property type="gene ID" value="LOC115034901"/>
</dbReference>
<sequence length="129" mass="14652">MVRELVPHIGFRSKIFKKIGELKSFNNTSSSFLKLVETSSAEYNVFDSGNLQQVQNVLNNDELEYTDQTLGQGSDKEVIESFMESLDHDNIAGSSTNVVWNDQNQCVTKKLVNSVVCDDFNYLFKFNLL</sequence>
<accession>A0A8R2NW22</accession>
<reference evidence="1" key="2">
    <citation type="submission" date="2022-06" db="UniProtKB">
        <authorList>
            <consortium name="EnsemblMetazoa"/>
        </authorList>
    </citation>
    <scope>IDENTIFICATION</scope>
</reference>
<dbReference type="RefSeq" id="XP_029348281.1">
    <property type="nucleotide sequence ID" value="XM_029492421.1"/>
</dbReference>
<evidence type="ECO:0000313" key="2">
    <source>
        <dbReference type="Proteomes" id="UP000007819"/>
    </source>
</evidence>
<proteinExistence type="predicted"/>
<dbReference type="Proteomes" id="UP000007819">
    <property type="component" value="Unassembled WGS sequence"/>
</dbReference>
<dbReference type="KEGG" id="api:115034901"/>
<dbReference type="GeneID" id="115034901"/>
<dbReference type="AlphaFoldDB" id="A0A8R2NW22"/>
<protein>
    <submittedName>
        <fullName evidence="1">Uncharacterized protein</fullName>
    </submittedName>
</protein>
<organism evidence="1 2">
    <name type="scientific">Acyrthosiphon pisum</name>
    <name type="common">Pea aphid</name>
    <dbReference type="NCBI Taxonomy" id="7029"/>
    <lineage>
        <taxon>Eukaryota</taxon>
        <taxon>Metazoa</taxon>
        <taxon>Ecdysozoa</taxon>
        <taxon>Arthropoda</taxon>
        <taxon>Hexapoda</taxon>
        <taxon>Insecta</taxon>
        <taxon>Pterygota</taxon>
        <taxon>Neoptera</taxon>
        <taxon>Paraneoptera</taxon>
        <taxon>Hemiptera</taxon>
        <taxon>Sternorrhyncha</taxon>
        <taxon>Aphidomorpha</taxon>
        <taxon>Aphidoidea</taxon>
        <taxon>Aphididae</taxon>
        <taxon>Macrosiphini</taxon>
        <taxon>Acyrthosiphon</taxon>
    </lineage>
</organism>
<reference evidence="2" key="1">
    <citation type="submission" date="2010-06" db="EMBL/GenBank/DDBJ databases">
        <authorList>
            <person name="Jiang H."/>
            <person name="Abraham K."/>
            <person name="Ali S."/>
            <person name="Alsbrooks S.L."/>
            <person name="Anim B.N."/>
            <person name="Anosike U.S."/>
            <person name="Attaway T."/>
            <person name="Bandaranaike D.P."/>
            <person name="Battles P.K."/>
            <person name="Bell S.N."/>
            <person name="Bell A.V."/>
            <person name="Beltran B."/>
            <person name="Bickham C."/>
            <person name="Bustamante Y."/>
            <person name="Caleb T."/>
            <person name="Canada A."/>
            <person name="Cardenas V."/>
            <person name="Carter K."/>
            <person name="Chacko J."/>
            <person name="Chandrabose M.N."/>
            <person name="Chavez D."/>
            <person name="Chavez A."/>
            <person name="Chen L."/>
            <person name="Chu H.-S."/>
            <person name="Claassen K.J."/>
            <person name="Cockrell R."/>
            <person name="Collins M."/>
            <person name="Cooper J.A."/>
            <person name="Cree A."/>
            <person name="Curry S.M."/>
            <person name="Da Y."/>
            <person name="Dao M.D."/>
            <person name="Das B."/>
            <person name="Davila M.-L."/>
            <person name="Davy-Carroll L."/>
            <person name="Denson S."/>
            <person name="Dinh H."/>
            <person name="Ebong V.E."/>
            <person name="Edwards J.R."/>
            <person name="Egan A."/>
            <person name="El-Daye J."/>
            <person name="Escobedo L."/>
            <person name="Fernandez S."/>
            <person name="Fernando P.R."/>
            <person name="Flagg N."/>
            <person name="Forbes L.D."/>
            <person name="Fowler R.G."/>
            <person name="Fu Q."/>
            <person name="Gabisi R.A."/>
            <person name="Ganer J."/>
            <person name="Garbino Pronczuk A."/>
            <person name="Garcia R.M."/>
            <person name="Garner T."/>
            <person name="Garrett T.E."/>
            <person name="Gonzalez D.A."/>
            <person name="Hamid H."/>
            <person name="Hawkins E.S."/>
            <person name="Hirani K."/>
            <person name="Hogues M.E."/>
            <person name="Hollins B."/>
            <person name="Hsiao C.-H."/>
            <person name="Jabil R."/>
            <person name="James M.L."/>
            <person name="Jhangiani S.N."/>
            <person name="Johnson B."/>
            <person name="Johnson Q."/>
            <person name="Joshi V."/>
            <person name="Kalu J.B."/>
            <person name="Kam C."/>
            <person name="Kashfia A."/>
            <person name="Keebler J."/>
            <person name="Kisamo H."/>
            <person name="Kovar C.L."/>
            <person name="Lago L.A."/>
            <person name="Lai C.-Y."/>
            <person name="Laidlaw J."/>
            <person name="Lara F."/>
            <person name="Le T.-K."/>
            <person name="Lee S.L."/>
            <person name="Legall F.H."/>
            <person name="Lemon S.J."/>
            <person name="Lewis L.R."/>
            <person name="Li B."/>
            <person name="Liu Y."/>
            <person name="Liu Y.-S."/>
            <person name="Lopez J."/>
            <person name="Lozado R.J."/>
            <person name="Lu J."/>
            <person name="Madu R.C."/>
            <person name="Maheshwari M."/>
            <person name="Maheshwari R."/>
            <person name="Malloy K."/>
            <person name="Martinez E."/>
            <person name="Mathew T."/>
            <person name="Mercado I.C."/>
            <person name="Mercado C."/>
            <person name="Meyer B."/>
            <person name="Montgomery K."/>
            <person name="Morgan M.B."/>
            <person name="Munidasa M."/>
            <person name="Nazareth L.V."/>
            <person name="Nelson J."/>
            <person name="Ng B.M."/>
            <person name="Nguyen N.B."/>
            <person name="Nguyen P.Q."/>
            <person name="Nguyen T."/>
            <person name="Obregon M."/>
            <person name="Okwuonu G.O."/>
            <person name="Onwere C.G."/>
            <person name="Orozco G."/>
            <person name="Parra A."/>
            <person name="Patel S."/>
            <person name="Patil S."/>
            <person name="Perez A."/>
            <person name="Perez Y."/>
            <person name="Pham C."/>
            <person name="Primus E.L."/>
            <person name="Pu L.-L."/>
            <person name="Puazo M."/>
            <person name="Qin X."/>
            <person name="Quiroz J.B."/>
            <person name="Reese J."/>
            <person name="Richards S."/>
            <person name="Rives C.M."/>
            <person name="Robberts R."/>
            <person name="Ruiz S.J."/>
            <person name="Ruiz M.J."/>
            <person name="Santibanez J."/>
            <person name="Schneider B.W."/>
            <person name="Sisson I."/>
            <person name="Smith M."/>
            <person name="Sodergren E."/>
            <person name="Song X.-Z."/>
            <person name="Song B.B."/>
            <person name="Summersgill H."/>
            <person name="Thelus R."/>
            <person name="Thornton R.D."/>
            <person name="Trejos Z.Y."/>
            <person name="Usmani K."/>
            <person name="Vattathil S."/>
            <person name="Villasana D."/>
            <person name="Walker D.L."/>
            <person name="Wang S."/>
            <person name="Wang K."/>
            <person name="White C.S."/>
            <person name="Williams A.C."/>
            <person name="Williamson J."/>
            <person name="Wilson K."/>
            <person name="Woghiren I.O."/>
            <person name="Woodworth J.R."/>
            <person name="Worley K.C."/>
            <person name="Wright R.A."/>
            <person name="Wu W."/>
            <person name="Young L."/>
            <person name="Zhang L."/>
            <person name="Zhang J."/>
            <person name="Zhu Y."/>
            <person name="Muzny D.M."/>
            <person name="Weinstock G."/>
            <person name="Gibbs R.A."/>
        </authorList>
    </citation>
    <scope>NUCLEOTIDE SEQUENCE [LARGE SCALE GENOMIC DNA]</scope>
    <source>
        <strain evidence="2">LSR1</strain>
    </source>
</reference>
<evidence type="ECO:0000313" key="1">
    <source>
        <dbReference type="EnsemblMetazoa" id="XP_029348281.1"/>
    </source>
</evidence>
<name>A0A8R2NW22_ACYPI</name>